<evidence type="ECO:0000256" key="2">
    <source>
        <dbReference type="PROSITE-ProRule" id="PRU00708"/>
    </source>
</evidence>
<dbReference type="Pfam" id="PF01535">
    <property type="entry name" value="PPR"/>
    <property type="match status" value="2"/>
</dbReference>
<dbReference type="Gene3D" id="1.25.40.10">
    <property type="entry name" value="Tetratricopeptide repeat domain"/>
    <property type="match status" value="4"/>
</dbReference>
<dbReference type="EMBL" id="LFYR01000692">
    <property type="protein sequence ID" value="KMZ70916.1"/>
    <property type="molecule type" value="Genomic_DNA"/>
</dbReference>
<feature type="repeat" description="PPR" evidence="2">
    <location>
        <begin position="348"/>
        <end position="382"/>
    </location>
</feature>
<dbReference type="GO" id="GO:0009658">
    <property type="term" value="P:chloroplast organization"/>
    <property type="evidence" value="ECO:0000318"/>
    <property type="project" value="GO_Central"/>
</dbReference>
<reference evidence="5" key="1">
    <citation type="journal article" date="2016" name="Nature">
        <title>The genome of the seagrass Zostera marina reveals angiosperm adaptation to the sea.</title>
        <authorList>
            <person name="Olsen J.L."/>
            <person name="Rouze P."/>
            <person name="Verhelst B."/>
            <person name="Lin Y.-C."/>
            <person name="Bayer T."/>
            <person name="Collen J."/>
            <person name="Dattolo E."/>
            <person name="De Paoli E."/>
            <person name="Dittami S."/>
            <person name="Maumus F."/>
            <person name="Michel G."/>
            <person name="Kersting A."/>
            <person name="Lauritano C."/>
            <person name="Lohaus R."/>
            <person name="Toepel M."/>
            <person name="Tonon T."/>
            <person name="Vanneste K."/>
            <person name="Amirebrahimi M."/>
            <person name="Brakel J."/>
            <person name="Bostroem C."/>
            <person name="Chovatia M."/>
            <person name="Grimwood J."/>
            <person name="Jenkins J.W."/>
            <person name="Jueterbock A."/>
            <person name="Mraz A."/>
            <person name="Stam W.T."/>
            <person name="Tice H."/>
            <person name="Bornberg-Bauer E."/>
            <person name="Green P.J."/>
            <person name="Pearson G.A."/>
            <person name="Procaccini G."/>
            <person name="Duarte C.M."/>
            <person name="Schmutz J."/>
            <person name="Reusch T.B.H."/>
            <person name="Van de Peer Y."/>
        </authorList>
    </citation>
    <scope>NUCLEOTIDE SEQUENCE [LARGE SCALE GENOMIC DNA]</scope>
    <source>
        <strain evidence="5">cv. Finnish</strain>
    </source>
</reference>
<dbReference type="InterPro" id="IPR011990">
    <property type="entry name" value="TPR-like_helical_dom_sf"/>
</dbReference>
<dbReference type="InterPro" id="IPR002885">
    <property type="entry name" value="PPR_rpt"/>
</dbReference>
<dbReference type="AlphaFoldDB" id="A0A0K9PPL5"/>
<dbReference type="PANTHER" id="PTHR46935">
    <property type="entry name" value="OS01G0674700 PROTEIN"/>
    <property type="match status" value="1"/>
</dbReference>
<dbReference type="NCBIfam" id="TIGR00756">
    <property type="entry name" value="PPR"/>
    <property type="match status" value="1"/>
</dbReference>
<feature type="repeat" description="PPR" evidence="2">
    <location>
        <begin position="418"/>
        <end position="452"/>
    </location>
</feature>
<dbReference type="STRING" id="29655.A0A0K9PPL5"/>
<proteinExistence type="predicted"/>
<dbReference type="InterPro" id="IPR044645">
    <property type="entry name" value="DG1/EMB2279-like"/>
</dbReference>
<protein>
    <submittedName>
        <fullName evidence="4">Pentatricopeptide repeat-containing protein</fullName>
    </submittedName>
</protein>
<feature type="repeat" description="PPR" evidence="2">
    <location>
        <begin position="383"/>
        <end position="417"/>
    </location>
</feature>
<dbReference type="PANTHER" id="PTHR46935:SF2">
    <property type="entry name" value="PENTACOTRIPEPTIDE-REPEAT REGION OF PRORP DOMAIN-CONTAINING PROTEIN"/>
    <property type="match status" value="1"/>
</dbReference>
<dbReference type="Pfam" id="PF13812">
    <property type="entry name" value="PPR_3"/>
    <property type="match status" value="2"/>
</dbReference>
<evidence type="ECO:0000256" key="3">
    <source>
        <dbReference type="SAM" id="MobiDB-lite"/>
    </source>
</evidence>
<feature type="region of interest" description="Disordered" evidence="3">
    <location>
        <begin position="1"/>
        <end position="25"/>
    </location>
</feature>
<keyword evidence="1" id="KW-0677">Repeat</keyword>
<dbReference type="Proteomes" id="UP000036987">
    <property type="component" value="Unassembled WGS sequence"/>
</dbReference>
<accession>A0A0K9PPL5</accession>
<keyword evidence="5" id="KW-1185">Reference proteome</keyword>
<organism evidence="4 5">
    <name type="scientific">Zostera marina</name>
    <name type="common">Eelgrass</name>
    <dbReference type="NCBI Taxonomy" id="29655"/>
    <lineage>
        <taxon>Eukaryota</taxon>
        <taxon>Viridiplantae</taxon>
        <taxon>Streptophyta</taxon>
        <taxon>Embryophyta</taxon>
        <taxon>Tracheophyta</taxon>
        <taxon>Spermatophyta</taxon>
        <taxon>Magnoliopsida</taxon>
        <taxon>Liliopsida</taxon>
        <taxon>Zosteraceae</taxon>
        <taxon>Zostera</taxon>
    </lineage>
</organism>
<sequence length="839" mass="96726">MAASSTPPPSFPQPKPSPIEDPKTDAIRQRLVRRGVYPTPKIVHAIRKKETQKIARRVKKHHPSESEASPFIYDSQRNAHEDEDNNLFQTISSEYRAVMKPLESQKGVPWKRLSPSVGLGRFGERCIDGGKLREDNLEELKVMFEERNARRFDWLLDDDVEGGIRNEVVELSNEDRRKRLGWYQKGGGDEEKISWLVHRLNSANLSIQDWKFPKLMKQSELLFSENCLLKILDLLGNAGNWKQASSVVEWVYSEKEYWHSKSRFVYTKLLSVLGKAKRPNEALCIYQLMRDDCQIYPDMAAYHSIAVTLGQAGLLKELINIIECMKMKPTKKLKNMKRGNWESCLEPDVVIYNATLNACIPTHQWKGVYWVLRQMRFDGLKPNGATYGLAMEVMLEAGKYESVHKLFETMQRNGFALKALTYKVLVKAFWREGRIEDAVMAVRDMEQRGIVGAACLYYELACCLCKNGLWKDAMLEVEKMKRLPLTKPLEVAFTGMIQSSLNGGHLDNCISIFKHMKNHCAPNIGTINVMLKVYSRRDMFTKSKQLFESVKAINLGFKSDTIDNKSLAPDAHTYTLMLEASATSHQWEYFEHLYREMTVCGHRLDHDRHTVLLVEASKAGKWHILDHALETLLESGHIPHISLFTEMICQVVAQQDYERTIPLINSMAHASIQFCEKRWTSYFEKNMDRIGEDTLQGLLEFLDNSRSKILAEEEPVSSLIKSLRYFCHGQRKLVTKSVSPNELFHRNSISVSDNKSGIKHLNEQSSFLLGSFPSERKQMHATVRSIMEEGVYEEFNDFDYVPQDKSDVKINETWFPSASDILETWKEKRIKDNIFPFHV</sequence>
<comment type="caution">
    <text evidence="4">The sequence shown here is derived from an EMBL/GenBank/DDBJ whole genome shotgun (WGS) entry which is preliminary data.</text>
</comment>
<dbReference type="OrthoDB" id="1904535at2759"/>
<name>A0A0K9PPL5_ZOSMR</name>
<evidence type="ECO:0000256" key="1">
    <source>
        <dbReference type="ARBA" id="ARBA00022737"/>
    </source>
</evidence>
<evidence type="ECO:0000313" key="4">
    <source>
        <dbReference type="EMBL" id="KMZ70916.1"/>
    </source>
</evidence>
<gene>
    <name evidence="4" type="ORF">ZOSMA_18G00030</name>
</gene>
<dbReference type="FunFam" id="1.25.40.10:FF:001552">
    <property type="entry name" value="Predicted protein"/>
    <property type="match status" value="1"/>
</dbReference>
<evidence type="ECO:0000313" key="5">
    <source>
        <dbReference type="Proteomes" id="UP000036987"/>
    </source>
</evidence>
<dbReference type="PROSITE" id="PS51375">
    <property type="entry name" value="PPR"/>
    <property type="match status" value="3"/>
</dbReference>
<feature type="compositionally biased region" description="Pro residues" evidence="3">
    <location>
        <begin position="1"/>
        <end position="17"/>
    </location>
</feature>
<dbReference type="GO" id="GO:0009507">
    <property type="term" value="C:chloroplast"/>
    <property type="evidence" value="ECO:0000318"/>
    <property type="project" value="GO_Central"/>
</dbReference>
<dbReference type="OMA" id="WKFSRLM"/>